<keyword evidence="2" id="KW-0012">Acyltransferase</keyword>
<keyword evidence="5" id="KW-1185">Reference proteome</keyword>
<evidence type="ECO:0000313" key="4">
    <source>
        <dbReference type="EMBL" id="MBB6039382.1"/>
    </source>
</evidence>
<dbReference type="InterPro" id="IPR016181">
    <property type="entry name" value="Acyl_CoA_acyltransferase"/>
</dbReference>
<dbReference type="RefSeq" id="WP_184792472.1">
    <property type="nucleotide sequence ID" value="NZ_BONT01000077.1"/>
</dbReference>
<sequence length="341" mass="37095">MEITRLDNGDTQALDQAHATAEAAFAVDRPGVPLVARDSFGTMLTVPRQGALNVTVLAHVDGKVAGYAFIEMFESDNRHLAEVWGMVAPEHRHKGVGRALLDGVVEVVKEHGRDTIVTDVHIPLGEGGLGNRDGERFCEAAGFTAASSEGAYRLDLSTVDDEVVETLRREAWAKAEGYSLIQWSDGIAGPTPDEVLEGIAELLSSFYGDTPTGTLDVEELAYTPERVQADNSRAAAQNRRTVNTAIRHDASGEVIAWTKIHVRPSAPHYGMQGITMVRKDHRGHRLGMVLKTENLRRLREVAPEVEFVDTGNADDNAPMLAVNTALGYRGLQAGTYYQLKV</sequence>
<dbReference type="SUPFAM" id="SSF55729">
    <property type="entry name" value="Acyl-CoA N-acyltransferases (Nat)"/>
    <property type="match status" value="2"/>
</dbReference>
<protein>
    <submittedName>
        <fullName evidence="4">GNAT superfamily N-acetyltransferase</fullName>
    </submittedName>
</protein>
<dbReference type="Pfam" id="PF00583">
    <property type="entry name" value="Acetyltransf_1"/>
    <property type="match status" value="1"/>
</dbReference>
<evidence type="ECO:0000259" key="3">
    <source>
        <dbReference type="PROSITE" id="PS51186"/>
    </source>
</evidence>
<name>A0A841G0T4_9ACTN</name>
<organism evidence="4 5">
    <name type="scientific">Phytomonospora endophytica</name>
    <dbReference type="NCBI Taxonomy" id="714109"/>
    <lineage>
        <taxon>Bacteria</taxon>
        <taxon>Bacillati</taxon>
        <taxon>Actinomycetota</taxon>
        <taxon>Actinomycetes</taxon>
        <taxon>Micromonosporales</taxon>
        <taxon>Micromonosporaceae</taxon>
        <taxon>Phytomonospora</taxon>
    </lineage>
</organism>
<dbReference type="PROSITE" id="PS51186">
    <property type="entry name" value="GNAT"/>
    <property type="match status" value="1"/>
</dbReference>
<dbReference type="Gene3D" id="3.40.630.30">
    <property type="match status" value="1"/>
</dbReference>
<comment type="caution">
    <text evidence="4">The sequence shown here is derived from an EMBL/GenBank/DDBJ whole genome shotgun (WGS) entry which is preliminary data.</text>
</comment>
<dbReference type="CDD" id="cd04301">
    <property type="entry name" value="NAT_SF"/>
    <property type="match status" value="1"/>
</dbReference>
<dbReference type="EMBL" id="JACHGT010000021">
    <property type="protein sequence ID" value="MBB6039382.1"/>
    <property type="molecule type" value="Genomic_DNA"/>
</dbReference>
<gene>
    <name evidence="4" type="ORF">HNR73_007276</name>
</gene>
<keyword evidence="1 4" id="KW-0808">Transferase</keyword>
<feature type="domain" description="N-acetyltransferase" evidence="3">
    <location>
        <begin position="1"/>
        <end position="170"/>
    </location>
</feature>
<dbReference type="InterPro" id="IPR050832">
    <property type="entry name" value="Bact_Acetyltransf"/>
</dbReference>
<dbReference type="InterPro" id="IPR000182">
    <property type="entry name" value="GNAT_dom"/>
</dbReference>
<evidence type="ECO:0000256" key="2">
    <source>
        <dbReference type="ARBA" id="ARBA00023315"/>
    </source>
</evidence>
<dbReference type="Proteomes" id="UP000548476">
    <property type="component" value="Unassembled WGS sequence"/>
</dbReference>
<evidence type="ECO:0000256" key="1">
    <source>
        <dbReference type="ARBA" id="ARBA00022679"/>
    </source>
</evidence>
<evidence type="ECO:0000313" key="5">
    <source>
        <dbReference type="Proteomes" id="UP000548476"/>
    </source>
</evidence>
<accession>A0A841G0T4</accession>
<proteinExistence type="predicted"/>
<reference evidence="4 5" key="1">
    <citation type="submission" date="2020-08" db="EMBL/GenBank/DDBJ databases">
        <title>Genomic Encyclopedia of Type Strains, Phase IV (KMG-IV): sequencing the most valuable type-strain genomes for metagenomic binning, comparative biology and taxonomic classification.</title>
        <authorList>
            <person name="Goeker M."/>
        </authorList>
    </citation>
    <scope>NUCLEOTIDE SEQUENCE [LARGE SCALE GENOMIC DNA]</scope>
    <source>
        <strain evidence="4 5">YIM 65646</strain>
    </source>
</reference>
<dbReference type="GO" id="GO:0016747">
    <property type="term" value="F:acyltransferase activity, transferring groups other than amino-acyl groups"/>
    <property type="evidence" value="ECO:0007669"/>
    <property type="project" value="InterPro"/>
</dbReference>
<dbReference type="PANTHER" id="PTHR43877">
    <property type="entry name" value="AMINOALKYLPHOSPHONATE N-ACETYLTRANSFERASE-RELATED-RELATED"/>
    <property type="match status" value="1"/>
</dbReference>
<dbReference type="AlphaFoldDB" id="A0A841G0T4"/>